<sequence>KADLAAVGEGAQQQQRINISMKPNENTGGPETVLNGKADMTVKVHCKIADDFLATAVNGTLVLGVLNNQLDVKYDA</sequence>
<dbReference type="Proteomes" id="UP000653002">
    <property type="component" value="Unassembled WGS sequence"/>
</dbReference>
<name>A0A8I0H6H5_XANCI</name>
<dbReference type="AlphaFoldDB" id="A0A8I0H6H5"/>
<dbReference type="EMBL" id="JAABFR010002097">
    <property type="protein sequence ID" value="MBD4339153.1"/>
    <property type="molecule type" value="Genomic_DNA"/>
</dbReference>
<protein>
    <submittedName>
        <fullName evidence="1">Uncharacterized protein</fullName>
    </submittedName>
</protein>
<feature type="non-terminal residue" evidence="1">
    <location>
        <position position="76"/>
    </location>
</feature>
<accession>A0A8I0H6H5</accession>
<evidence type="ECO:0000313" key="2">
    <source>
        <dbReference type="Proteomes" id="UP000653002"/>
    </source>
</evidence>
<gene>
    <name evidence="1" type="ORF">GUH15_24490</name>
</gene>
<feature type="non-terminal residue" evidence="1">
    <location>
        <position position="1"/>
    </location>
</feature>
<organism evidence="1 2">
    <name type="scientific">Xanthomonas citri pv. citri</name>
    <dbReference type="NCBI Taxonomy" id="611301"/>
    <lineage>
        <taxon>Bacteria</taxon>
        <taxon>Pseudomonadati</taxon>
        <taxon>Pseudomonadota</taxon>
        <taxon>Gammaproteobacteria</taxon>
        <taxon>Lysobacterales</taxon>
        <taxon>Lysobacteraceae</taxon>
        <taxon>Xanthomonas</taxon>
    </lineage>
</organism>
<reference evidence="1" key="1">
    <citation type="submission" date="2020-01" db="EMBL/GenBank/DDBJ databases">
        <authorList>
            <person name="Richard D."/>
        </authorList>
    </citation>
    <scope>NUCLEOTIDE SEQUENCE</scope>
    <source>
        <strain evidence="1">JP541</strain>
    </source>
</reference>
<comment type="caution">
    <text evidence="1">The sequence shown here is derived from an EMBL/GenBank/DDBJ whole genome shotgun (WGS) entry which is preliminary data.</text>
</comment>
<proteinExistence type="predicted"/>
<evidence type="ECO:0000313" key="1">
    <source>
        <dbReference type="EMBL" id="MBD4339153.1"/>
    </source>
</evidence>